<keyword evidence="1" id="KW-0812">Transmembrane</keyword>
<evidence type="ECO:0000313" key="3">
    <source>
        <dbReference type="Proteomes" id="UP001283361"/>
    </source>
</evidence>
<keyword evidence="3" id="KW-1185">Reference proteome</keyword>
<organism evidence="2 3">
    <name type="scientific">Elysia crispata</name>
    <name type="common">lettuce slug</name>
    <dbReference type="NCBI Taxonomy" id="231223"/>
    <lineage>
        <taxon>Eukaryota</taxon>
        <taxon>Metazoa</taxon>
        <taxon>Spiralia</taxon>
        <taxon>Lophotrochozoa</taxon>
        <taxon>Mollusca</taxon>
        <taxon>Gastropoda</taxon>
        <taxon>Heterobranchia</taxon>
        <taxon>Euthyneura</taxon>
        <taxon>Panpulmonata</taxon>
        <taxon>Sacoglossa</taxon>
        <taxon>Placobranchoidea</taxon>
        <taxon>Plakobranchidae</taxon>
        <taxon>Elysia</taxon>
    </lineage>
</organism>
<sequence length="130" mass="14422">MRASRASGRPYFLLTLVYICVHLTHIALSCVLLLNGWTPMTVRQRAELADISVMGVVLNTWEGMDTTQEDDTYIAEGRGRGRVEVKEGIWDGLDIQEDDTYNGGFNGGGEGWGCGNFQGLRSDYCRVTLI</sequence>
<gene>
    <name evidence="2" type="ORF">RRG08_066985</name>
</gene>
<name>A0AAE0Z9X1_9GAST</name>
<accession>A0AAE0Z9X1</accession>
<dbReference type="EMBL" id="JAWDGP010004303">
    <property type="protein sequence ID" value="KAK3765438.1"/>
    <property type="molecule type" value="Genomic_DNA"/>
</dbReference>
<keyword evidence="1" id="KW-0472">Membrane</keyword>
<dbReference type="Proteomes" id="UP001283361">
    <property type="component" value="Unassembled WGS sequence"/>
</dbReference>
<feature type="transmembrane region" description="Helical" evidence="1">
    <location>
        <begin position="12"/>
        <end position="37"/>
    </location>
</feature>
<evidence type="ECO:0000313" key="2">
    <source>
        <dbReference type="EMBL" id="KAK3765438.1"/>
    </source>
</evidence>
<protein>
    <submittedName>
        <fullName evidence="2">Uncharacterized protein</fullName>
    </submittedName>
</protein>
<comment type="caution">
    <text evidence="2">The sequence shown here is derived from an EMBL/GenBank/DDBJ whole genome shotgun (WGS) entry which is preliminary data.</text>
</comment>
<keyword evidence="1" id="KW-1133">Transmembrane helix</keyword>
<dbReference type="AlphaFoldDB" id="A0AAE0Z9X1"/>
<reference evidence="2" key="1">
    <citation type="journal article" date="2023" name="G3 (Bethesda)">
        <title>A reference genome for the long-term kleptoplast-retaining sea slug Elysia crispata morphotype clarki.</title>
        <authorList>
            <person name="Eastman K.E."/>
            <person name="Pendleton A.L."/>
            <person name="Shaikh M.A."/>
            <person name="Suttiyut T."/>
            <person name="Ogas R."/>
            <person name="Tomko P."/>
            <person name="Gavelis G."/>
            <person name="Widhalm J.R."/>
            <person name="Wisecaver J.H."/>
        </authorList>
    </citation>
    <scope>NUCLEOTIDE SEQUENCE</scope>
    <source>
        <strain evidence="2">ECLA1</strain>
    </source>
</reference>
<evidence type="ECO:0000256" key="1">
    <source>
        <dbReference type="SAM" id="Phobius"/>
    </source>
</evidence>
<proteinExistence type="predicted"/>
<dbReference type="PROSITE" id="PS51257">
    <property type="entry name" value="PROKAR_LIPOPROTEIN"/>
    <property type="match status" value="1"/>
</dbReference>